<evidence type="ECO:0000256" key="15">
    <source>
        <dbReference type="SAM" id="Phobius"/>
    </source>
</evidence>
<dbReference type="PANTHER" id="PTHR45743:SF2">
    <property type="entry name" value="POTASSIUM CHANNEL AKT1"/>
    <property type="match status" value="1"/>
</dbReference>
<evidence type="ECO:0000256" key="12">
    <source>
        <dbReference type="ARBA" id="ARBA00023303"/>
    </source>
</evidence>
<keyword evidence="8" id="KW-0630">Potassium</keyword>
<evidence type="ECO:0000256" key="9">
    <source>
        <dbReference type="ARBA" id="ARBA00022989"/>
    </source>
</evidence>
<keyword evidence="4" id="KW-0633">Potassium transport</keyword>
<dbReference type="InterPro" id="IPR002110">
    <property type="entry name" value="Ankyrin_rpt"/>
</dbReference>
<keyword evidence="19" id="KW-1185">Reference proteome</keyword>
<dbReference type="InterPro" id="IPR045319">
    <property type="entry name" value="KAT/AKT"/>
</dbReference>
<feature type="transmembrane region" description="Helical" evidence="15">
    <location>
        <begin position="212"/>
        <end position="233"/>
    </location>
</feature>
<comment type="subcellular location">
    <subcellularLocation>
        <location evidence="1">Membrane</location>
        <topology evidence="1">Multi-pass membrane protein</topology>
    </subcellularLocation>
</comment>
<keyword evidence="9 15" id="KW-1133">Transmembrane helix</keyword>
<evidence type="ECO:0000256" key="4">
    <source>
        <dbReference type="ARBA" id="ARBA00022538"/>
    </source>
</evidence>
<comment type="caution">
    <text evidence="18">The sequence shown here is derived from an EMBL/GenBank/DDBJ whole genome shotgun (WGS) entry which is preliminary data.</text>
</comment>
<feature type="region of interest" description="Disordered" evidence="14">
    <location>
        <begin position="780"/>
        <end position="873"/>
    </location>
</feature>
<keyword evidence="10" id="KW-0406">Ion transport</keyword>
<name>A0A8T0GZ20_CERPU</name>
<dbReference type="PRINTS" id="PR01463">
    <property type="entry name" value="EAGCHANLFMLY"/>
</dbReference>
<evidence type="ECO:0000256" key="11">
    <source>
        <dbReference type="ARBA" id="ARBA00023136"/>
    </source>
</evidence>
<dbReference type="Gene3D" id="1.10.287.70">
    <property type="match status" value="1"/>
</dbReference>
<evidence type="ECO:0000256" key="14">
    <source>
        <dbReference type="SAM" id="MobiDB-lite"/>
    </source>
</evidence>
<keyword evidence="7" id="KW-0851">Voltage-gated channel</keyword>
<feature type="transmembrane region" description="Helical" evidence="15">
    <location>
        <begin position="71"/>
        <end position="88"/>
    </location>
</feature>
<dbReference type="FunFam" id="2.60.120.10:FF:000074">
    <property type="entry name" value="Potassium channel KAT2"/>
    <property type="match status" value="1"/>
</dbReference>
<feature type="transmembrane region" description="Helical" evidence="15">
    <location>
        <begin position="108"/>
        <end position="127"/>
    </location>
</feature>
<dbReference type="PROSITE" id="PS50297">
    <property type="entry name" value="ANK_REP_REGION"/>
    <property type="match status" value="2"/>
</dbReference>
<dbReference type="PROSITE" id="PS50088">
    <property type="entry name" value="ANK_REPEAT"/>
    <property type="match status" value="2"/>
</dbReference>
<dbReference type="Gene3D" id="2.60.120.10">
    <property type="entry name" value="Jelly Rolls"/>
    <property type="match status" value="1"/>
</dbReference>
<dbReference type="SMART" id="SM00100">
    <property type="entry name" value="cNMP"/>
    <property type="match status" value="1"/>
</dbReference>
<evidence type="ECO:0000256" key="2">
    <source>
        <dbReference type="ARBA" id="ARBA00007929"/>
    </source>
</evidence>
<feature type="domain" description="Cyclic nucleotide-binding" evidence="16">
    <location>
        <begin position="393"/>
        <end position="512"/>
    </location>
</feature>
<keyword evidence="12" id="KW-0407">Ion channel</keyword>
<evidence type="ECO:0000313" key="19">
    <source>
        <dbReference type="Proteomes" id="UP000822688"/>
    </source>
</evidence>
<evidence type="ECO:0000256" key="1">
    <source>
        <dbReference type="ARBA" id="ARBA00004141"/>
    </source>
</evidence>
<dbReference type="SUPFAM" id="SSF81324">
    <property type="entry name" value="Voltage-gated potassium channels"/>
    <property type="match status" value="1"/>
</dbReference>
<dbReference type="Proteomes" id="UP000822688">
    <property type="component" value="Chromosome 8"/>
</dbReference>
<dbReference type="GO" id="GO:0034702">
    <property type="term" value="C:monoatomic ion channel complex"/>
    <property type="evidence" value="ECO:0007669"/>
    <property type="project" value="UniProtKB-KW"/>
</dbReference>
<dbReference type="Pfam" id="PF12796">
    <property type="entry name" value="Ank_2"/>
    <property type="match status" value="2"/>
</dbReference>
<dbReference type="CDD" id="cd00038">
    <property type="entry name" value="CAP_ED"/>
    <property type="match status" value="1"/>
</dbReference>
<reference evidence="18" key="1">
    <citation type="submission" date="2020-06" db="EMBL/GenBank/DDBJ databases">
        <title>WGS assembly of Ceratodon purpureus strain R40.</title>
        <authorList>
            <person name="Carey S.B."/>
            <person name="Jenkins J."/>
            <person name="Shu S."/>
            <person name="Lovell J.T."/>
            <person name="Sreedasyam A."/>
            <person name="Maumus F."/>
            <person name="Tiley G.P."/>
            <person name="Fernandez-Pozo N."/>
            <person name="Barry K."/>
            <person name="Chen C."/>
            <person name="Wang M."/>
            <person name="Lipzen A."/>
            <person name="Daum C."/>
            <person name="Saski C.A."/>
            <person name="Payton A.C."/>
            <person name="Mcbreen J.C."/>
            <person name="Conrad R.E."/>
            <person name="Kollar L.M."/>
            <person name="Olsson S."/>
            <person name="Huttunen S."/>
            <person name="Landis J.B."/>
            <person name="Wickett N.J."/>
            <person name="Johnson M.G."/>
            <person name="Rensing S.A."/>
            <person name="Grimwood J."/>
            <person name="Schmutz J."/>
            <person name="Mcdaniel S.F."/>
        </authorList>
    </citation>
    <scope>NUCLEOTIDE SEQUENCE</scope>
    <source>
        <strain evidence="18">R40</strain>
    </source>
</reference>
<feature type="domain" description="KHA" evidence="17">
    <location>
        <begin position="856"/>
        <end position="943"/>
    </location>
</feature>
<dbReference type="InterPro" id="IPR000595">
    <property type="entry name" value="cNMP-bd_dom"/>
</dbReference>
<evidence type="ECO:0000256" key="6">
    <source>
        <dbReference type="ARBA" id="ARBA00022826"/>
    </source>
</evidence>
<keyword evidence="11 15" id="KW-0472">Membrane</keyword>
<dbReference type="SUPFAM" id="SSF48403">
    <property type="entry name" value="Ankyrin repeat"/>
    <property type="match status" value="1"/>
</dbReference>
<dbReference type="InterPro" id="IPR014710">
    <property type="entry name" value="RmlC-like_jellyroll"/>
</dbReference>
<dbReference type="PROSITE" id="PS50042">
    <property type="entry name" value="CNMP_BINDING_3"/>
    <property type="match status" value="1"/>
</dbReference>
<dbReference type="Pfam" id="PF00520">
    <property type="entry name" value="Ion_trans"/>
    <property type="match status" value="1"/>
</dbReference>
<feature type="transmembrane region" description="Helical" evidence="15">
    <location>
        <begin position="291"/>
        <end position="309"/>
    </location>
</feature>
<dbReference type="InterPro" id="IPR018490">
    <property type="entry name" value="cNMP-bd_dom_sf"/>
</dbReference>
<dbReference type="InterPro" id="IPR003938">
    <property type="entry name" value="K_chnl_volt-dep_EAG/ELK/ERG"/>
</dbReference>
<dbReference type="Pfam" id="PF00027">
    <property type="entry name" value="cNMP_binding"/>
    <property type="match status" value="1"/>
</dbReference>
<feature type="repeat" description="ANK" evidence="13">
    <location>
        <begin position="667"/>
        <end position="699"/>
    </location>
</feature>
<dbReference type="OrthoDB" id="426293at2759"/>
<protein>
    <submittedName>
        <fullName evidence="18">Uncharacterized protein</fullName>
    </submittedName>
</protein>
<feature type="repeat" description="ANK" evidence="13">
    <location>
        <begin position="570"/>
        <end position="602"/>
    </location>
</feature>
<proteinExistence type="inferred from homology"/>
<dbReference type="SUPFAM" id="SSF51206">
    <property type="entry name" value="cAMP-binding domain-like"/>
    <property type="match status" value="1"/>
</dbReference>
<evidence type="ECO:0000256" key="13">
    <source>
        <dbReference type="PROSITE-ProRule" id="PRU00023"/>
    </source>
</evidence>
<dbReference type="SMART" id="SM00248">
    <property type="entry name" value="ANK"/>
    <property type="match status" value="5"/>
</dbReference>
<evidence type="ECO:0000256" key="7">
    <source>
        <dbReference type="ARBA" id="ARBA00022882"/>
    </source>
</evidence>
<dbReference type="AlphaFoldDB" id="A0A8T0GZ20"/>
<dbReference type="InterPro" id="IPR005821">
    <property type="entry name" value="Ion_trans_dom"/>
</dbReference>
<evidence type="ECO:0000313" key="18">
    <source>
        <dbReference type="EMBL" id="KAG0564310.1"/>
    </source>
</evidence>
<feature type="region of interest" description="Disordered" evidence="14">
    <location>
        <begin position="737"/>
        <end position="757"/>
    </location>
</feature>
<organism evidence="18 19">
    <name type="scientific">Ceratodon purpureus</name>
    <name type="common">Fire moss</name>
    <name type="synonym">Dicranum purpureum</name>
    <dbReference type="NCBI Taxonomy" id="3225"/>
    <lineage>
        <taxon>Eukaryota</taxon>
        <taxon>Viridiplantae</taxon>
        <taxon>Streptophyta</taxon>
        <taxon>Embryophyta</taxon>
        <taxon>Bryophyta</taxon>
        <taxon>Bryophytina</taxon>
        <taxon>Bryopsida</taxon>
        <taxon>Dicranidae</taxon>
        <taxon>Pseudoditrichales</taxon>
        <taxon>Ditrichaceae</taxon>
        <taxon>Ceratodon</taxon>
    </lineage>
</organism>
<accession>A0A8T0GZ20</accession>
<evidence type="ECO:0000259" key="17">
    <source>
        <dbReference type="PROSITE" id="PS51490"/>
    </source>
</evidence>
<dbReference type="Gene3D" id="1.25.40.20">
    <property type="entry name" value="Ankyrin repeat-containing domain"/>
    <property type="match status" value="1"/>
</dbReference>
<keyword evidence="13" id="KW-0040">ANK repeat</keyword>
<keyword evidence="5 15" id="KW-0812">Transmembrane</keyword>
<dbReference type="EMBL" id="CM026429">
    <property type="protein sequence ID" value="KAG0564310.1"/>
    <property type="molecule type" value="Genomic_DNA"/>
</dbReference>
<evidence type="ECO:0000256" key="10">
    <source>
        <dbReference type="ARBA" id="ARBA00023065"/>
    </source>
</evidence>
<dbReference type="GO" id="GO:0005249">
    <property type="term" value="F:voltage-gated potassium channel activity"/>
    <property type="evidence" value="ECO:0007669"/>
    <property type="project" value="InterPro"/>
</dbReference>
<keyword evidence="3" id="KW-0813">Transport</keyword>
<dbReference type="PROSITE" id="PS51490">
    <property type="entry name" value="KHA"/>
    <property type="match status" value="1"/>
</dbReference>
<evidence type="ECO:0000259" key="16">
    <source>
        <dbReference type="PROSITE" id="PS50042"/>
    </source>
</evidence>
<dbReference type="Pfam" id="PF11834">
    <property type="entry name" value="KHA"/>
    <property type="match status" value="1"/>
</dbReference>
<feature type="compositionally biased region" description="Basic and acidic residues" evidence="14">
    <location>
        <begin position="835"/>
        <end position="855"/>
    </location>
</feature>
<evidence type="ECO:0000256" key="5">
    <source>
        <dbReference type="ARBA" id="ARBA00022692"/>
    </source>
</evidence>
<feature type="transmembrane region" description="Helical" evidence="15">
    <location>
        <begin position="148"/>
        <end position="169"/>
    </location>
</feature>
<evidence type="ECO:0000256" key="3">
    <source>
        <dbReference type="ARBA" id="ARBA00022448"/>
    </source>
</evidence>
<dbReference type="PANTHER" id="PTHR45743">
    <property type="entry name" value="POTASSIUM CHANNEL AKT1"/>
    <property type="match status" value="1"/>
</dbReference>
<gene>
    <name evidence="18" type="ORF">KC19_8G100500</name>
</gene>
<dbReference type="InterPro" id="IPR036770">
    <property type="entry name" value="Ankyrin_rpt-contain_sf"/>
</dbReference>
<sequence>MKRVALTDRILVTLGLMKPSLQRKASSTSSTTVLSHAYSSGILPALGSRASISSRNVVLNKHVIHPHNHRYRLWCNWLIVLVFYSAWVSPFEFGFIENPRGALLAADMVVNGFFGVDIVLTFFVAYLDPSTFLMVDNLKKIATRYLTSTWFVLDVASTVPFGVLALIFTGKYGTGFTYSLINMLRLWRLRRVSAMFARFEKDVRLSYFWTRCVKLFLVTVFVCHCAACFYYLLAARHPRSEEAETWLGATLPNFREESLWTRYVTSIYWSITTLTTVGYGDLHPVNKGEMVYDIFFMLMNLALTAYIIGNMTNLITQLTARTRAYRDSVQAVTDFATRNQLPFKLHEQMLAHMQLKFKTDSFQQQGTMASLPKAIRSSIAQQLFLDTVEKVYLFHGTSYNFLTQLVTEMKPEYFPPREEIILFNEAPSEFYIVINGSADVLTTKDSSEQILVTATTGDIVGEIGVLCYMPQPFTVRSRKLSQLLRVDRAVFMNVVQSFQEDGQRIVDNLLQRLRESEDPRFEELSTEIEALLADGGDMGISLCSVAAGGNAEVMEQLLKEGADPDKADYSGRTPLLIASTKGYLECVKLLLEHNADANKADVDGKVPLVEALIARDPATVKLLWENGATLENADKGQLLGQAVQDCNIDLIEDFFKYGAGIDEIDDEGLTPLHVAVLHGYVSMAKFLLSKGANPNKTGDGILTPLQLAEQNSDNPELAKLLRSFGGQVNTASMREELKDSIHPATPPKTSPYGSGSDISRDAVSFPRLKKTHSVEFQMFQAESPVRPKRTALSRSAQKHPAINTLMQKQSARGRRAGSLGHKALQQLNINPWGRRKSDGDSNGRPQLRSDPEGSKRVTIHPYHPQSKEGLSSGRVGKLITLPDSIDKLLEVANTKFQNQGTRVLNKEAADVDDVTVVRDNDHLYVISESQVQLEPQGFDTGELIANLQAIITTLSTSKNVQ</sequence>
<evidence type="ECO:0000256" key="8">
    <source>
        <dbReference type="ARBA" id="ARBA00022958"/>
    </source>
</evidence>
<comment type="similarity">
    <text evidence="2">Belongs to the potassium channel family. Plant (TC 1.A.1.4) subfamily.</text>
</comment>
<keyword evidence="6" id="KW-0631">Potassium channel</keyword>
<dbReference type="FunFam" id="1.10.287.70:FF:000123">
    <property type="entry name" value="Potassium channel KAT3"/>
    <property type="match status" value="1"/>
</dbReference>
<dbReference type="InterPro" id="IPR021789">
    <property type="entry name" value="KHA_dom"/>
</dbReference>